<keyword evidence="3" id="KW-0418">Kinase</keyword>
<dbReference type="GO" id="GO:0005524">
    <property type="term" value="F:ATP binding"/>
    <property type="evidence" value="ECO:0007669"/>
    <property type="project" value="UniProtKB-UniRule"/>
</dbReference>
<dbReference type="STRING" id="33097.A0A150GDP6"/>
<sequence>MTANEQVRGRVFVSRDLVIRGSSGPLLPTLDVAYLKRRIEVTSNATLTLERLFIANPRQPSAVSSSGLDLVMLQPDSMLILRDVVLSYSLCAPFNFTAKYSRTIPRPEQLPGSQNVSILTGFCPPVAASITAAIARSCLAEAFLMMDFAIAGFILGLSGVRINIGSVAYYNTTYFCTHVVPSDCVISRGLPVCTSEAVASYGMVEVDTYDLYAQPPAAAVLAGGGHGGGSVSRRELAVILATVLGAAALKVPEAGDEAATAVDIGVVERYGGGRQDSSVSSSGAAVPSGTARGAVSATSTLAYEAAAVAMGPTSAAHCELVRSATGISMPGGGGLGGLASLDPPLPLDSLLPQRVQSSGPLLDVASAVTKGIVAPGCAAAAVASSDNLSSGGGNSRGGGGHGGRSAAVNLNMVLGVDVEACREAVLGRGAFATVLQGALDGRPVAVKLYHRDAIGGSAEEMCSVKQEIAILARCHHPNVVQLLGAGSSASGSELFLVEELMATNLSRACHGDGGLTLPRVLAIARDIAAGLSYLHPTVIHRDLKPANVLLDDSGTAKLSDFGLSRLWSSTVLTANPEAGTVQYMVALAVGFHNQRLRLPEGEHPRFHPKLRKLILQCWEQVRGDGST</sequence>
<organism evidence="7 8">
    <name type="scientific">Gonium pectorale</name>
    <name type="common">Green alga</name>
    <dbReference type="NCBI Taxonomy" id="33097"/>
    <lineage>
        <taxon>Eukaryota</taxon>
        <taxon>Viridiplantae</taxon>
        <taxon>Chlorophyta</taxon>
        <taxon>core chlorophytes</taxon>
        <taxon>Chlorophyceae</taxon>
        <taxon>CS clade</taxon>
        <taxon>Chlamydomonadales</taxon>
        <taxon>Volvocaceae</taxon>
        <taxon>Gonium</taxon>
    </lineage>
</organism>
<keyword evidence="8" id="KW-1185">Reference proteome</keyword>
<reference evidence="8" key="1">
    <citation type="journal article" date="2016" name="Nat. Commun.">
        <title>The Gonium pectorale genome demonstrates co-option of cell cycle regulation during the evolution of multicellularity.</title>
        <authorList>
            <person name="Hanschen E.R."/>
            <person name="Marriage T.N."/>
            <person name="Ferris P.J."/>
            <person name="Hamaji T."/>
            <person name="Toyoda A."/>
            <person name="Fujiyama A."/>
            <person name="Neme R."/>
            <person name="Noguchi H."/>
            <person name="Minakuchi Y."/>
            <person name="Suzuki M."/>
            <person name="Kawai-Toyooka H."/>
            <person name="Smith D.R."/>
            <person name="Sparks H."/>
            <person name="Anderson J."/>
            <person name="Bakaric R."/>
            <person name="Luria V."/>
            <person name="Karger A."/>
            <person name="Kirschner M.W."/>
            <person name="Durand P.M."/>
            <person name="Michod R.E."/>
            <person name="Nozaki H."/>
            <person name="Olson B.J."/>
        </authorList>
    </citation>
    <scope>NUCLEOTIDE SEQUENCE [LARGE SCALE GENOMIC DNA]</scope>
    <source>
        <strain evidence="8">NIES-2863</strain>
    </source>
</reference>
<dbReference type="GO" id="GO:0004674">
    <property type="term" value="F:protein serine/threonine kinase activity"/>
    <property type="evidence" value="ECO:0007669"/>
    <property type="project" value="TreeGrafter"/>
</dbReference>
<evidence type="ECO:0000256" key="1">
    <source>
        <dbReference type="ARBA" id="ARBA00022679"/>
    </source>
</evidence>
<dbReference type="PROSITE" id="PS00108">
    <property type="entry name" value="PROTEIN_KINASE_ST"/>
    <property type="match status" value="1"/>
</dbReference>
<dbReference type="EMBL" id="LSYV01000032">
    <property type="protein sequence ID" value="KXZ47962.1"/>
    <property type="molecule type" value="Genomic_DNA"/>
</dbReference>
<dbReference type="Proteomes" id="UP000075714">
    <property type="component" value="Unassembled WGS sequence"/>
</dbReference>
<comment type="caution">
    <text evidence="7">The sequence shown here is derived from an EMBL/GenBank/DDBJ whole genome shotgun (WGS) entry which is preliminary data.</text>
</comment>
<dbReference type="InterPro" id="IPR017441">
    <property type="entry name" value="Protein_kinase_ATP_BS"/>
</dbReference>
<evidence type="ECO:0000256" key="5">
    <source>
        <dbReference type="PROSITE-ProRule" id="PRU10141"/>
    </source>
</evidence>
<dbReference type="PROSITE" id="PS00107">
    <property type="entry name" value="PROTEIN_KINASE_ATP"/>
    <property type="match status" value="1"/>
</dbReference>
<gene>
    <name evidence="7" type="ORF">GPECTOR_31g324</name>
</gene>
<dbReference type="Pfam" id="PF00069">
    <property type="entry name" value="Pkinase"/>
    <property type="match status" value="1"/>
</dbReference>
<dbReference type="InterPro" id="IPR011009">
    <property type="entry name" value="Kinase-like_dom_sf"/>
</dbReference>
<evidence type="ECO:0000256" key="2">
    <source>
        <dbReference type="ARBA" id="ARBA00022741"/>
    </source>
</evidence>
<protein>
    <recommendedName>
        <fullName evidence="6">Protein kinase domain-containing protein</fullName>
    </recommendedName>
</protein>
<keyword evidence="1" id="KW-0808">Transferase</keyword>
<proteinExistence type="predicted"/>
<dbReference type="InterPro" id="IPR000719">
    <property type="entry name" value="Prot_kinase_dom"/>
</dbReference>
<feature type="domain" description="Protein kinase" evidence="6">
    <location>
        <begin position="420"/>
        <end position="627"/>
    </location>
</feature>
<dbReference type="InterPro" id="IPR008271">
    <property type="entry name" value="Ser/Thr_kinase_AS"/>
</dbReference>
<feature type="binding site" evidence="5">
    <location>
        <position position="447"/>
    </location>
    <ligand>
        <name>ATP</name>
        <dbReference type="ChEBI" id="CHEBI:30616"/>
    </ligand>
</feature>
<dbReference type="PANTHER" id="PTHR44329:SF214">
    <property type="entry name" value="PROTEIN KINASE DOMAIN-CONTAINING PROTEIN"/>
    <property type="match status" value="1"/>
</dbReference>
<dbReference type="PANTHER" id="PTHR44329">
    <property type="entry name" value="SERINE/THREONINE-PROTEIN KINASE TNNI3K-RELATED"/>
    <property type="match status" value="1"/>
</dbReference>
<keyword evidence="4 5" id="KW-0067">ATP-binding</keyword>
<accession>A0A150GDP6</accession>
<dbReference type="Gene3D" id="1.10.510.10">
    <property type="entry name" value="Transferase(Phosphotransferase) domain 1"/>
    <property type="match status" value="1"/>
</dbReference>
<dbReference type="SMART" id="SM00220">
    <property type="entry name" value="S_TKc"/>
    <property type="match status" value="1"/>
</dbReference>
<evidence type="ECO:0000256" key="3">
    <source>
        <dbReference type="ARBA" id="ARBA00022777"/>
    </source>
</evidence>
<evidence type="ECO:0000256" key="4">
    <source>
        <dbReference type="ARBA" id="ARBA00022840"/>
    </source>
</evidence>
<evidence type="ECO:0000313" key="7">
    <source>
        <dbReference type="EMBL" id="KXZ47962.1"/>
    </source>
</evidence>
<keyword evidence="2 5" id="KW-0547">Nucleotide-binding</keyword>
<dbReference type="PROSITE" id="PS50011">
    <property type="entry name" value="PROTEIN_KINASE_DOM"/>
    <property type="match status" value="1"/>
</dbReference>
<evidence type="ECO:0000259" key="6">
    <source>
        <dbReference type="PROSITE" id="PS50011"/>
    </source>
</evidence>
<dbReference type="OrthoDB" id="346907at2759"/>
<name>A0A150GDP6_GONPE</name>
<dbReference type="InterPro" id="IPR051681">
    <property type="entry name" value="Ser/Thr_Kinases-Pseudokinases"/>
</dbReference>
<dbReference type="SUPFAM" id="SSF56112">
    <property type="entry name" value="Protein kinase-like (PK-like)"/>
    <property type="match status" value="1"/>
</dbReference>
<evidence type="ECO:0000313" key="8">
    <source>
        <dbReference type="Proteomes" id="UP000075714"/>
    </source>
</evidence>
<dbReference type="AlphaFoldDB" id="A0A150GDP6"/>